<dbReference type="SUPFAM" id="SSF48557">
    <property type="entry name" value="L-aspartase-like"/>
    <property type="match status" value="1"/>
</dbReference>
<dbReference type="Gene3D" id="1.20.200.10">
    <property type="entry name" value="Fumarase/aspartase (Central domain)"/>
    <property type="match status" value="1"/>
</dbReference>
<dbReference type="PANTHER" id="PTHR43814:SF1">
    <property type="entry name" value="ARGININOSUCCINATE LYASE"/>
    <property type="match status" value="1"/>
</dbReference>
<dbReference type="InterPro" id="IPR009049">
    <property type="entry name" value="Argininosuccinate_lyase"/>
</dbReference>
<reference evidence="8 9" key="1">
    <citation type="journal article" date="2012" name="ISME J.">
        <title>Genomic insights to SAR86, an abundant and uncultivated marine bacterial lineage.</title>
        <authorList>
            <person name="Dupont C.L."/>
            <person name="Rusch D.B."/>
            <person name="Yooseph S."/>
            <person name="Lombardo M.J."/>
            <person name="Richter R.A."/>
            <person name="Valas R."/>
            <person name="Novotny M."/>
            <person name="Yee-Greenbaum J."/>
            <person name="Selengut J.D."/>
            <person name="Haft D.H."/>
            <person name="Halpern A.L."/>
            <person name="Lasken R.S."/>
            <person name="Nealson K."/>
            <person name="Friedman R."/>
            <person name="Venter J.C."/>
        </authorList>
    </citation>
    <scope>NUCLEOTIDE SEQUENCE [LARGE SCALE GENOMIC DNA]</scope>
</reference>
<keyword evidence="8" id="KW-0456">Lyase</keyword>
<dbReference type="InterPro" id="IPR022761">
    <property type="entry name" value="Fumarate_lyase_N"/>
</dbReference>
<dbReference type="HOGENOM" id="CLU_027272_2_0_6"/>
<keyword evidence="5" id="KW-0028">Amino-acid biosynthesis</keyword>
<comment type="pathway">
    <text evidence="2">Amino-acid biosynthesis; L-arginine biosynthesis; L-arginine from L-ornithine and carbamoyl phosphate: step 3/3.</text>
</comment>
<dbReference type="EC" id="4.3.2.1" evidence="4 6"/>
<proteinExistence type="inferred from homology"/>
<evidence type="ECO:0000313" key="8">
    <source>
        <dbReference type="EMBL" id="EJP72862.1"/>
    </source>
</evidence>
<evidence type="ECO:0000256" key="4">
    <source>
        <dbReference type="ARBA" id="ARBA00012338"/>
    </source>
</evidence>
<evidence type="ECO:0000256" key="2">
    <source>
        <dbReference type="ARBA" id="ARBA00004941"/>
    </source>
</evidence>
<accession>J4V2U8</accession>
<comment type="catalytic activity">
    <reaction evidence="1">
        <text>2-(N(omega)-L-arginino)succinate = fumarate + L-arginine</text>
        <dbReference type="Rhea" id="RHEA:24020"/>
        <dbReference type="ChEBI" id="CHEBI:29806"/>
        <dbReference type="ChEBI" id="CHEBI:32682"/>
        <dbReference type="ChEBI" id="CHEBI:57472"/>
        <dbReference type="EC" id="4.3.2.1"/>
    </reaction>
</comment>
<dbReference type="InterPro" id="IPR020557">
    <property type="entry name" value="Fumarate_lyase_CS"/>
</dbReference>
<evidence type="ECO:0000256" key="1">
    <source>
        <dbReference type="ARBA" id="ARBA00000985"/>
    </source>
</evidence>
<dbReference type="GO" id="GO:0004056">
    <property type="term" value="F:argininosuccinate lyase activity"/>
    <property type="evidence" value="ECO:0007669"/>
    <property type="project" value="UniProtKB-UniRule"/>
</dbReference>
<gene>
    <name evidence="8" type="primary">argH</name>
    <name evidence="8" type="ORF">NT02SARS_0886</name>
</gene>
<dbReference type="Gene3D" id="1.10.40.30">
    <property type="entry name" value="Fumarase/aspartase (C-terminal domain)"/>
    <property type="match status" value="1"/>
</dbReference>
<dbReference type="EMBL" id="JH611185">
    <property type="protein sequence ID" value="EJP72862.1"/>
    <property type="molecule type" value="Genomic_DNA"/>
</dbReference>
<dbReference type="InterPro" id="IPR000362">
    <property type="entry name" value="Fumarate_lyase_fam"/>
</dbReference>
<dbReference type="PANTHER" id="PTHR43814">
    <property type="entry name" value="ARGININOSUCCINATE LYASE"/>
    <property type="match status" value="1"/>
</dbReference>
<dbReference type="Proteomes" id="UP000010116">
    <property type="component" value="Unassembled WGS sequence"/>
</dbReference>
<dbReference type="GO" id="GO:0005829">
    <property type="term" value="C:cytosol"/>
    <property type="evidence" value="ECO:0007669"/>
    <property type="project" value="TreeGrafter"/>
</dbReference>
<keyword evidence="5" id="KW-0055">Arginine biosynthesis</keyword>
<dbReference type="InterPro" id="IPR008948">
    <property type="entry name" value="L-Aspartase-like"/>
</dbReference>
<dbReference type="PRINTS" id="PR00149">
    <property type="entry name" value="FUMRATELYASE"/>
</dbReference>
<dbReference type="GO" id="GO:0042450">
    <property type="term" value="P:L-arginine biosynthetic process via ornithine"/>
    <property type="evidence" value="ECO:0007669"/>
    <property type="project" value="UniProtKB-UniRule"/>
</dbReference>
<dbReference type="AlphaFoldDB" id="J4V2U8"/>
<dbReference type="NCBIfam" id="TIGR00838">
    <property type="entry name" value="argH"/>
    <property type="match status" value="1"/>
</dbReference>
<evidence type="ECO:0000256" key="6">
    <source>
        <dbReference type="NCBIfam" id="TIGR00838"/>
    </source>
</evidence>
<evidence type="ECO:0000313" key="9">
    <source>
        <dbReference type="Proteomes" id="UP000010116"/>
    </source>
</evidence>
<dbReference type="Gene3D" id="1.10.275.10">
    <property type="entry name" value="Fumarase/aspartase (N-terminal domain)"/>
    <property type="match status" value="1"/>
</dbReference>
<dbReference type="PRINTS" id="PR00145">
    <property type="entry name" value="ARGSUCLYASE"/>
</dbReference>
<comment type="similarity">
    <text evidence="3">In the N-terminal section; belongs to the lyase 1 family. Argininosuccinate lyase subfamily.</text>
</comment>
<feature type="domain" description="Fumarate lyase N-terminal" evidence="7">
    <location>
        <begin position="29"/>
        <end position="296"/>
    </location>
</feature>
<name>J4V2U8_9GAMM</name>
<dbReference type="Pfam" id="PF00206">
    <property type="entry name" value="Lyase_1"/>
    <property type="match status" value="1"/>
</dbReference>
<sequence>MNKKLWKNKKTFTSEKITNFLSKDDVKLDNELFLYDIKATKAHIKGLKKINIISHAEYTDLNKQLNLLSKDFKNKKFKLDSKYEDGHSAIEIYLTKHLGDVGAKVHTGRSRNDQVQVALRLYSKEMLKKINKINLKINGVLIQKAKKTSSIKVPGYTHIQKATPSTWGLWFGSFAESFNDNILIIDQTIKWINSNPLGGAAGYGVNLPLDRELSAKELGFERIQINSLYTQNSRGKYELQIISALKQCLLDIRKFSWDLSLYLSQEFDYLDIGDDFKTGSSIMPNKNNPDVVEILRANYSILCGCYSELETLLSLPSGYHRDLQLSKKSLIEAFQVSVQTLDIFLALIKTIKINKIKSEFAIDKEMMMTNKVYGLVSTGIPFRDAYHMIKNKEVDVSTNDSFENFSYGSPFNLAIEDIESRFIELKKLILS</sequence>
<evidence type="ECO:0000256" key="5">
    <source>
        <dbReference type="ARBA" id="ARBA00022571"/>
    </source>
</evidence>
<dbReference type="PROSITE" id="PS00163">
    <property type="entry name" value="FUMARATE_LYASES"/>
    <property type="match status" value="1"/>
</dbReference>
<protein>
    <recommendedName>
        <fullName evidence="4 6">Argininosuccinate lyase</fullName>
        <ecNumber evidence="4 6">4.3.2.1</ecNumber>
    </recommendedName>
</protein>
<dbReference type="InterPro" id="IPR024083">
    <property type="entry name" value="Fumarase/histidase_N"/>
</dbReference>
<dbReference type="UniPathway" id="UPA00068">
    <property type="reaction ID" value="UER00114"/>
</dbReference>
<organism evidence="8 9">
    <name type="scientific">SAR86 cluster bacterium SAR86B</name>
    <dbReference type="NCBI Taxonomy" id="1123867"/>
    <lineage>
        <taxon>Bacteria</taxon>
        <taxon>Pseudomonadati</taxon>
        <taxon>Pseudomonadota</taxon>
        <taxon>Gammaproteobacteria</taxon>
        <taxon>SAR86 cluster</taxon>
    </lineage>
</organism>
<evidence type="ECO:0000259" key="7">
    <source>
        <dbReference type="Pfam" id="PF00206"/>
    </source>
</evidence>
<evidence type="ECO:0000256" key="3">
    <source>
        <dbReference type="ARBA" id="ARBA00005552"/>
    </source>
</evidence>